<evidence type="ECO:0000313" key="1">
    <source>
        <dbReference type="EMBL" id="AEB41066.1"/>
    </source>
</evidence>
<evidence type="ECO:0000313" key="2">
    <source>
        <dbReference type="Proteomes" id="UP000008305"/>
    </source>
</evidence>
<protein>
    <submittedName>
        <fullName evidence="1">Uncharacterized protein</fullName>
    </submittedName>
</protein>
<proteinExistence type="predicted"/>
<dbReference type="AlphaFoldDB" id="A0AA34RC74"/>
<accession>A0AA34RC74</accession>
<keyword evidence="2" id="KW-1185">Reference proteome</keyword>
<sequence length="75" mass="8554">MKNKLIQLLDELYECQREKVQELGEELVPHLTSDDVLQPMDFAELEENPAFRFEEGVLSGIGEVRAALRAFFAEG</sequence>
<organism evidence="1 2">
    <name type="scientific">Chlamydia pecorum (strain ATCC VR-628 / DSM 29919 / E58)</name>
    <name type="common">Chlamydophila pecorum</name>
    <dbReference type="NCBI Taxonomy" id="331635"/>
    <lineage>
        <taxon>Bacteria</taxon>
        <taxon>Pseudomonadati</taxon>
        <taxon>Chlamydiota</taxon>
        <taxon>Chlamydiia</taxon>
        <taxon>Chlamydiales</taxon>
        <taxon>Chlamydiaceae</taxon>
        <taxon>Chlamydia/Chlamydophila group</taxon>
        <taxon>Chlamydia</taxon>
    </lineage>
</organism>
<dbReference type="RefSeq" id="WP_013712145.1">
    <property type="nucleotide sequence ID" value="NC_015408.1"/>
</dbReference>
<dbReference type="KEGG" id="cpm:G5S_0031"/>
<reference evidence="1 2" key="1">
    <citation type="journal article" date="2011" name="J. Bacteriol.">
        <title>Genome sequence of the obligate intracellular animal pathogen Chlamydia pecorum E58.</title>
        <authorList>
            <person name="Mojica S."/>
            <person name="Huot Creasy H."/>
            <person name="Daugherty S."/>
            <person name="Read T.D."/>
            <person name="Kim T."/>
            <person name="Kaltenboeck B."/>
            <person name="Bavoil P."/>
            <person name="Myers G.S."/>
        </authorList>
    </citation>
    <scope>NUCLEOTIDE SEQUENCE [LARGE SCALE GENOMIC DNA]</scope>
    <source>
        <strain evidence="1 2">E58</strain>
    </source>
</reference>
<dbReference type="GeneID" id="99718097"/>
<dbReference type="Proteomes" id="UP000008305">
    <property type="component" value="Chromosome"/>
</dbReference>
<dbReference type="EMBL" id="CP002608">
    <property type="protein sequence ID" value="AEB41066.1"/>
    <property type="molecule type" value="Genomic_DNA"/>
</dbReference>
<name>A0AA34RC74_CHLPE</name>
<gene>
    <name evidence="1" type="ordered locus">G5S_0031</name>
</gene>